<dbReference type="EMBL" id="JBGBZJ010000003">
    <property type="protein sequence ID" value="MEY9457916.1"/>
    <property type="molecule type" value="Genomic_DNA"/>
</dbReference>
<reference evidence="2 4" key="1">
    <citation type="submission" date="2024-07" db="EMBL/GenBank/DDBJ databases">
        <title>Genomic Encyclopedia of Type Strains, Phase V (KMG-V): Genome sequencing to study the core and pangenomes of soil and plant-associated prokaryotes.</title>
        <authorList>
            <person name="Whitman W."/>
        </authorList>
    </citation>
    <scope>NUCLEOTIDE SEQUENCE [LARGE SCALE GENOMIC DNA]</scope>
    <source>
        <strain evidence="2 4">USDA 152</strain>
    </source>
</reference>
<dbReference type="EMBL" id="JBGBZJ010000001">
    <property type="protein sequence ID" value="MEY9451066.1"/>
    <property type="molecule type" value="Genomic_DNA"/>
</dbReference>
<dbReference type="EMBL" id="JBGBZJ010000002">
    <property type="protein sequence ID" value="MEY9451369.1"/>
    <property type="molecule type" value="Genomic_DNA"/>
</dbReference>
<proteinExistence type="predicted"/>
<organism evidence="2 4">
    <name type="scientific">Bradyrhizobium ottawaense</name>
    <dbReference type="NCBI Taxonomy" id="931866"/>
    <lineage>
        <taxon>Bacteria</taxon>
        <taxon>Pseudomonadati</taxon>
        <taxon>Pseudomonadota</taxon>
        <taxon>Alphaproteobacteria</taxon>
        <taxon>Hyphomicrobiales</taxon>
        <taxon>Nitrobacteraceae</taxon>
        <taxon>Bradyrhizobium</taxon>
    </lineage>
</organism>
<evidence type="ECO:0000313" key="1">
    <source>
        <dbReference type="EMBL" id="MEY9451066.1"/>
    </source>
</evidence>
<evidence type="ECO:0000313" key="3">
    <source>
        <dbReference type="EMBL" id="MEY9457916.1"/>
    </source>
</evidence>
<comment type="caution">
    <text evidence="2">The sequence shown here is derived from an EMBL/GenBank/DDBJ whole genome shotgun (WGS) entry which is preliminary data.</text>
</comment>
<dbReference type="Proteomes" id="UP001565369">
    <property type="component" value="Unassembled WGS sequence"/>
</dbReference>
<protein>
    <submittedName>
        <fullName evidence="2">Uncharacterized small protein (DUF1192 family)</fullName>
    </submittedName>
</protein>
<keyword evidence="4" id="KW-1185">Reference proteome</keyword>
<sequence length="151" mass="17199">MTDKIVRLEEVLEAMLVDDEKITARAVVRRMEGVLKYPTDITRNEKRKALVAEYASRQDKIRSAVERSSKLSRAELERQISLKNSEIERLRDEKELLIASHRAMILSTAEMGGFGTWKRFFDKYQAAIDALDGMGALPKAEVLPHPSPRLS</sequence>
<gene>
    <name evidence="1" type="ORF">ABIG07_000014</name>
    <name evidence="2" type="ORF">ABIG07_000317</name>
    <name evidence="3" type="ORF">ABIG07_006864</name>
</gene>
<evidence type="ECO:0000313" key="2">
    <source>
        <dbReference type="EMBL" id="MEY9451369.1"/>
    </source>
</evidence>
<dbReference type="RefSeq" id="WP_038975290.1">
    <property type="nucleotide sequence ID" value="NZ_CP150124.1"/>
</dbReference>
<name>A0ABV4FKA0_9BRAD</name>
<accession>A0ABV4FKA0</accession>
<evidence type="ECO:0000313" key="4">
    <source>
        <dbReference type="Proteomes" id="UP001565369"/>
    </source>
</evidence>